<feature type="region of interest" description="Disordered" evidence="1">
    <location>
        <begin position="298"/>
        <end position="351"/>
    </location>
</feature>
<dbReference type="PANTHER" id="PTHR21725:SF1">
    <property type="entry name" value="E3 UBIQUITIN-PROTEIN LIGASE UBR4"/>
    <property type="match status" value="1"/>
</dbReference>
<dbReference type="Pfam" id="PF24079">
    <property type="entry name" value="UBR4"/>
    <property type="match status" value="1"/>
</dbReference>
<dbReference type="GO" id="GO:0005829">
    <property type="term" value="C:cytosol"/>
    <property type="evidence" value="ECO:0007669"/>
    <property type="project" value="TreeGrafter"/>
</dbReference>
<dbReference type="GO" id="GO:0009926">
    <property type="term" value="P:auxin polar transport"/>
    <property type="evidence" value="ECO:0007669"/>
    <property type="project" value="TreeGrafter"/>
</dbReference>
<dbReference type="AlphaFoldDB" id="A0AAP0R4G9"/>
<protein>
    <recommendedName>
        <fullName evidence="2">E3 ubiquitin-protein ligase UBR4-like domain-containing protein</fullName>
    </recommendedName>
</protein>
<proteinExistence type="predicted"/>
<evidence type="ECO:0000256" key="1">
    <source>
        <dbReference type="SAM" id="MobiDB-lite"/>
    </source>
</evidence>
<sequence length="378" mass="42069">MAKPSFRFDNMENDDDMKWGLAAIESESENAHRGYQQLLGFKKPLLKIVSSIGENKMDSQQKDSVQQMMVSLPGPSCKINRKIALLVVLYGEKCKAAFDSISKSVQTLQGLCRVLMNYLHQKNSHSAVASSRLVVSRTPNSCYGCASTFVTQCLEILQMLSRHPNSKKQLVAPGILSELFENNIHQCPKTACVQARAVLCAFSEGDINAVAELNSLMQKKVMYCLEHHRSMDIALATREELLLLSEVCSLADEFWESRLRVVFQLLFSSIKLGAKHPAMSEHVILPCLRIISQACTPPKPDKVHREQGLGKSAPASQLKDENNINPSGSSSALLSGSKPVPESVEKNWDGSHKTQDIQLLSYSEWEKGASYLDFLRRQ</sequence>
<comment type="caution">
    <text evidence="3">The sequence shown here is derived from an EMBL/GenBank/DDBJ whole genome shotgun (WGS) entry which is preliminary data.</text>
</comment>
<evidence type="ECO:0000313" key="4">
    <source>
        <dbReference type="Proteomes" id="UP001415857"/>
    </source>
</evidence>
<feature type="compositionally biased region" description="Low complexity" evidence="1">
    <location>
        <begin position="327"/>
        <end position="337"/>
    </location>
</feature>
<dbReference type="Proteomes" id="UP001415857">
    <property type="component" value="Unassembled WGS sequence"/>
</dbReference>
<feature type="domain" description="E3 ubiquitin-protein ligase UBR4-like" evidence="2">
    <location>
        <begin position="1"/>
        <end position="121"/>
    </location>
</feature>
<dbReference type="InterPro" id="IPR045189">
    <property type="entry name" value="UBR4-like"/>
</dbReference>
<reference evidence="3 4" key="1">
    <citation type="journal article" date="2024" name="Plant J.">
        <title>Genome sequences and population genomics reveal climatic adaptation and genomic divergence between two closely related sweetgum species.</title>
        <authorList>
            <person name="Xu W.Q."/>
            <person name="Ren C.Q."/>
            <person name="Zhang X.Y."/>
            <person name="Comes H.P."/>
            <person name="Liu X.H."/>
            <person name="Li Y.G."/>
            <person name="Kettle C.J."/>
            <person name="Jalonen R."/>
            <person name="Gaisberger H."/>
            <person name="Ma Y.Z."/>
            <person name="Qiu Y.X."/>
        </authorList>
    </citation>
    <scope>NUCLEOTIDE SEQUENCE [LARGE SCALE GENOMIC DNA]</scope>
    <source>
        <strain evidence="3">Hangzhou</strain>
    </source>
</reference>
<accession>A0AAP0R4G9</accession>
<dbReference type="EMBL" id="JBBPBK010000016">
    <property type="protein sequence ID" value="KAK9267538.1"/>
    <property type="molecule type" value="Genomic_DNA"/>
</dbReference>
<keyword evidence="4" id="KW-1185">Reference proteome</keyword>
<dbReference type="InterPro" id="IPR056530">
    <property type="entry name" value="UBR4-like_dom"/>
</dbReference>
<dbReference type="PANTHER" id="PTHR21725">
    <property type="entry name" value="E3 UBIQUITIN-PROTEIN LIGASE UBR4"/>
    <property type="match status" value="1"/>
</dbReference>
<feature type="compositionally biased region" description="Basic and acidic residues" evidence="1">
    <location>
        <begin position="299"/>
        <end position="308"/>
    </location>
</feature>
<dbReference type="GO" id="GO:0009506">
    <property type="term" value="C:plasmodesma"/>
    <property type="evidence" value="ECO:0007669"/>
    <property type="project" value="TreeGrafter"/>
</dbReference>
<name>A0AAP0R4G9_LIQFO</name>
<evidence type="ECO:0000313" key="3">
    <source>
        <dbReference type="EMBL" id="KAK9267538.1"/>
    </source>
</evidence>
<evidence type="ECO:0000259" key="2">
    <source>
        <dbReference type="Pfam" id="PF24079"/>
    </source>
</evidence>
<organism evidence="3 4">
    <name type="scientific">Liquidambar formosana</name>
    <name type="common">Formosan gum</name>
    <dbReference type="NCBI Taxonomy" id="63359"/>
    <lineage>
        <taxon>Eukaryota</taxon>
        <taxon>Viridiplantae</taxon>
        <taxon>Streptophyta</taxon>
        <taxon>Embryophyta</taxon>
        <taxon>Tracheophyta</taxon>
        <taxon>Spermatophyta</taxon>
        <taxon>Magnoliopsida</taxon>
        <taxon>eudicotyledons</taxon>
        <taxon>Gunneridae</taxon>
        <taxon>Pentapetalae</taxon>
        <taxon>Saxifragales</taxon>
        <taxon>Altingiaceae</taxon>
        <taxon>Liquidambar</taxon>
    </lineage>
</organism>
<gene>
    <name evidence="3" type="ORF">L1049_009966</name>
</gene>